<protein>
    <submittedName>
        <fullName evidence="2">Uncharacterized protein</fullName>
    </submittedName>
</protein>
<evidence type="ECO:0000313" key="2">
    <source>
        <dbReference type="EMBL" id="JAH92595.1"/>
    </source>
</evidence>
<dbReference type="EMBL" id="GBXM01015982">
    <property type="protein sequence ID" value="JAH92595.1"/>
    <property type="molecule type" value="Transcribed_RNA"/>
</dbReference>
<reference evidence="2" key="2">
    <citation type="journal article" date="2015" name="Fish Shellfish Immunol.">
        <title>Early steps in the European eel (Anguilla anguilla)-Vibrio vulnificus interaction in the gills: Role of the RtxA13 toxin.</title>
        <authorList>
            <person name="Callol A."/>
            <person name="Pajuelo D."/>
            <person name="Ebbesson L."/>
            <person name="Teles M."/>
            <person name="MacKenzie S."/>
            <person name="Amaro C."/>
        </authorList>
    </citation>
    <scope>NUCLEOTIDE SEQUENCE</scope>
</reference>
<proteinExistence type="predicted"/>
<organism evidence="2">
    <name type="scientific">Anguilla anguilla</name>
    <name type="common">European freshwater eel</name>
    <name type="synonym">Muraena anguilla</name>
    <dbReference type="NCBI Taxonomy" id="7936"/>
    <lineage>
        <taxon>Eukaryota</taxon>
        <taxon>Metazoa</taxon>
        <taxon>Chordata</taxon>
        <taxon>Craniata</taxon>
        <taxon>Vertebrata</taxon>
        <taxon>Euteleostomi</taxon>
        <taxon>Actinopterygii</taxon>
        <taxon>Neopterygii</taxon>
        <taxon>Teleostei</taxon>
        <taxon>Anguilliformes</taxon>
        <taxon>Anguillidae</taxon>
        <taxon>Anguilla</taxon>
    </lineage>
</organism>
<name>A0A0E9WSS0_ANGAN</name>
<accession>A0A0E9WSS0</accession>
<dbReference type="AlphaFoldDB" id="A0A0E9WSS0"/>
<reference evidence="2" key="1">
    <citation type="submission" date="2014-11" db="EMBL/GenBank/DDBJ databases">
        <authorList>
            <person name="Amaro Gonzalez C."/>
        </authorList>
    </citation>
    <scope>NUCLEOTIDE SEQUENCE</scope>
</reference>
<keyword evidence="1" id="KW-0732">Signal</keyword>
<sequence length="72" mass="8779">MFFFSFTEFFFRLFWFSCHFWQYIENIKDSVVTFFVGMEPMDMVLVLLQSWTHFNCTLRPLGIIFMSLPVQS</sequence>
<feature type="chain" id="PRO_5002434567" evidence="1">
    <location>
        <begin position="27"/>
        <end position="72"/>
    </location>
</feature>
<evidence type="ECO:0000256" key="1">
    <source>
        <dbReference type="SAM" id="SignalP"/>
    </source>
</evidence>
<feature type="signal peptide" evidence="1">
    <location>
        <begin position="1"/>
        <end position="26"/>
    </location>
</feature>